<evidence type="ECO:0000313" key="6">
    <source>
        <dbReference type="EMBL" id="KIH96508.1"/>
    </source>
</evidence>
<dbReference type="InterPro" id="IPR050679">
    <property type="entry name" value="Bact_HTH_transcr_reg"/>
</dbReference>
<dbReference type="GO" id="GO:0003700">
    <property type="term" value="F:DNA-binding transcription factor activity"/>
    <property type="evidence" value="ECO:0007669"/>
    <property type="project" value="InterPro"/>
</dbReference>
<dbReference type="PANTHER" id="PTHR44846">
    <property type="entry name" value="MANNOSYL-D-GLYCERATE TRANSPORT/METABOLISM SYSTEM REPRESSOR MNGR-RELATED"/>
    <property type="match status" value="1"/>
</dbReference>
<evidence type="ECO:0000256" key="4">
    <source>
        <dbReference type="SAM" id="MobiDB-lite"/>
    </source>
</evidence>
<protein>
    <submittedName>
        <fullName evidence="6">GntR family transcriptional regulator</fullName>
    </submittedName>
</protein>
<dbReference type="RefSeq" id="WP_040276754.1">
    <property type="nucleotide sequence ID" value="NZ_JROO01000062.1"/>
</dbReference>
<dbReference type="InterPro" id="IPR011663">
    <property type="entry name" value="UTRA"/>
</dbReference>
<feature type="region of interest" description="Disordered" evidence="4">
    <location>
        <begin position="261"/>
        <end position="309"/>
    </location>
</feature>
<keyword evidence="7" id="KW-1185">Reference proteome</keyword>
<dbReference type="InterPro" id="IPR028978">
    <property type="entry name" value="Chorismate_lyase_/UTRA_dom_sf"/>
</dbReference>
<dbReference type="OrthoDB" id="3192286at2"/>
<gene>
    <name evidence="6" type="ORF">LP52_24370</name>
</gene>
<dbReference type="SUPFAM" id="SSF46785">
    <property type="entry name" value="Winged helix' DNA-binding domain"/>
    <property type="match status" value="1"/>
</dbReference>
<proteinExistence type="predicted"/>
<dbReference type="InterPro" id="IPR036390">
    <property type="entry name" value="WH_DNA-bd_sf"/>
</dbReference>
<evidence type="ECO:0000259" key="5">
    <source>
        <dbReference type="PROSITE" id="PS50949"/>
    </source>
</evidence>
<keyword evidence="2" id="KW-0238">DNA-binding</keyword>
<accession>A0A0C2FZN6</accession>
<dbReference type="GO" id="GO:0003677">
    <property type="term" value="F:DNA binding"/>
    <property type="evidence" value="ECO:0007669"/>
    <property type="project" value="UniProtKB-KW"/>
</dbReference>
<evidence type="ECO:0000256" key="3">
    <source>
        <dbReference type="ARBA" id="ARBA00023163"/>
    </source>
</evidence>
<dbReference type="Pfam" id="PF00392">
    <property type="entry name" value="GntR"/>
    <property type="match status" value="1"/>
</dbReference>
<dbReference type="EMBL" id="JROO01000062">
    <property type="protein sequence ID" value="KIH96508.1"/>
    <property type="molecule type" value="Genomic_DNA"/>
</dbReference>
<dbReference type="AlphaFoldDB" id="A0A0C2FZN6"/>
<dbReference type="InterPro" id="IPR036388">
    <property type="entry name" value="WH-like_DNA-bd_sf"/>
</dbReference>
<keyword evidence="1" id="KW-0805">Transcription regulation</keyword>
<dbReference type="PRINTS" id="PR00035">
    <property type="entry name" value="HTHGNTR"/>
</dbReference>
<comment type="caution">
    <text evidence="6">The sequence shown here is derived from an EMBL/GenBank/DDBJ whole genome shotgun (WGS) entry which is preliminary data.</text>
</comment>
<dbReference type="STRING" id="183763.LP52_24370"/>
<sequence>MPTMPVDRSDPRPLHAQIATALRAEIRDRAIAPGDTLPSEAALQERFGVSRSVVRQALSTLEADGAIRRDPGRAAVATAGIEHRRLVQRVTGLFDQFSRSGLRLATRVVRLEEAPSPPAHVARHLGTRTVLRLERVRSVDGDPLSYVRTWLPADRVPGLSADMLADASLHRLLESHFGAQPRSGRRQVRAVPADPVIAEALGVPADAPLLLLEGSTFDQEGAPLEWFESWHRSDRVVFDIEADESTEQVRLQPGTAFAEAAGGGADAGAGARAKSTALAEPGGASARAGDAAETAESGEAEAPDPSRCDRLHRARELAHELRTELDRLAAEEP</sequence>
<evidence type="ECO:0000256" key="2">
    <source>
        <dbReference type="ARBA" id="ARBA00023125"/>
    </source>
</evidence>
<keyword evidence="3" id="KW-0804">Transcription</keyword>
<organism evidence="6 7">
    <name type="scientific">Streptomonospora alba</name>
    <dbReference type="NCBI Taxonomy" id="183763"/>
    <lineage>
        <taxon>Bacteria</taxon>
        <taxon>Bacillati</taxon>
        <taxon>Actinomycetota</taxon>
        <taxon>Actinomycetes</taxon>
        <taxon>Streptosporangiales</taxon>
        <taxon>Nocardiopsidaceae</taxon>
        <taxon>Streptomonospora</taxon>
    </lineage>
</organism>
<evidence type="ECO:0000256" key="1">
    <source>
        <dbReference type="ARBA" id="ARBA00023015"/>
    </source>
</evidence>
<dbReference type="InterPro" id="IPR000524">
    <property type="entry name" value="Tscrpt_reg_HTH_GntR"/>
</dbReference>
<dbReference type="Gene3D" id="3.40.1410.10">
    <property type="entry name" value="Chorismate lyase-like"/>
    <property type="match status" value="1"/>
</dbReference>
<dbReference type="PANTHER" id="PTHR44846:SF1">
    <property type="entry name" value="MANNOSYL-D-GLYCERATE TRANSPORT_METABOLISM SYSTEM REPRESSOR MNGR-RELATED"/>
    <property type="match status" value="1"/>
</dbReference>
<evidence type="ECO:0000313" key="7">
    <source>
        <dbReference type="Proteomes" id="UP000031675"/>
    </source>
</evidence>
<dbReference type="PROSITE" id="PS50949">
    <property type="entry name" value="HTH_GNTR"/>
    <property type="match status" value="1"/>
</dbReference>
<feature type="domain" description="HTH gntR-type" evidence="5">
    <location>
        <begin position="12"/>
        <end position="80"/>
    </location>
</feature>
<name>A0A0C2FZN6_9ACTN</name>
<dbReference type="SUPFAM" id="SSF64288">
    <property type="entry name" value="Chorismate lyase-like"/>
    <property type="match status" value="1"/>
</dbReference>
<reference evidence="7" key="1">
    <citation type="journal article" date="2015" name="Chem. Biol.">
        <title>Structure, bioactivity, and resistance mechanism of streptomonomicin, an unusual lasso Peptide from an understudied halophilic actinomycete.</title>
        <authorList>
            <person name="Metelev M."/>
            <person name="Tietz J.I."/>
            <person name="Melby J.O."/>
            <person name="Blair P.M."/>
            <person name="Zhu L."/>
            <person name="Livnat I."/>
            <person name="Severinov K."/>
            <person name="Mitchell D.A."/>
        </authorList>
    </citation>
    <scope>NUCLEOTIDE SEQUENCE [LARGE SCALE GENOMIC DNA]</scope>
    <source>
        <strain evidence="7">YIM 90003</strain>
    </source>
</reference>
<dbReference type="SMART" id="SM00866">
    <property type="entry name" value="UTRA"/>
    <property type="match status" value="1"/>
</dbReference>
<dbReference type="GO" id="GO:0045892">
    <property type="term" value="P:negative regulation of DNA-templated transcription"/>
    <property type="evidence" value="ECO:0007669"/>
    <property type="project" value="TreeGrafter"/>
</dbReference>
<dbReference type="Gene3D" id="1.10.10.10">
    <property type="entry name" value="Winged helix-like DNA-binding domain superfamily/Winged helix DNA-binding domain"/>
    <property type="match status" value="1"/>
</dbReference>
<dbReference type="CDD" id="cd07377">
    <property type="entry name" value="WHTH_GntR"/>
    <property type="match status" value="1"/>
</dbReference>
<dbReference type="SMART" id="SM00345">
    <property type="entry name" value="HTH_GNTR"/>
    <property type="match status" value="1"/>
</dbReference>
<dbReference type="Proteomes" id="UP000031675">
    <property type="component" value="Unassembled WGS sequence"/>
</dbReference>
<feature type="compositionally biased region" description="Low complexity" evidence="4">
    <location>
        <begin position="268"/>
        <end position="279"/>
    </location>
</feature>
<dbReference type="Pfam" id="PF07702">
    <property type="entry name" value="UTRA"/>
    <property type="match status" value="1"/>
</dbReference>